<evidence type="ECO:0000313" key="4">
    <source>
        <dbReference type="EMBL" id="KAG2629362.1"/>
    </source>
</evidence>
<dbReference type="GO" id="GO:0061630">
    <property type="term" value="F:ubiquitin protein ligase activity"/>
    <property type="evidence" value="ECO:0007669"/>
    <property type="project" value="UniProtKB-EC"/>
</dbReference>
<keyword evidence="3" id="KW-0833">Ubl conjugation pathway</keyword>
<comment type="catalytic activity">
    <reaction evidence="1">
        <text>S-ubiquitinyl-[E2 ubiquitin-conjugating enzyme]-L-cysteine + [acceptor protein]-L-lysine = [E2 ubiquitin-conjugating enzyme]-L-cysteine + N(6)-ubiquitinyl-[acceptor protein]-L-lysine.</text>
        <dbReference type="EC" id="2.3.2.27"/>
    </reaction>
</comment>
<dbReference type="InterPro" id="IPR051348">
    <property type="entry name" value="U-box_ubiquitin_ligases"/>
</dbReference>
<evidence type="ECO:0000256" key="1">
    <source>
        <dbReference type="ARBA" id="ARBA00000900"/>
    </source>
</evidence>
<dbReference type="EMBL" id="CM029041">
    <property type="protein sequence ID" value="KAG2629362.1"/>
    <property type="molecule type" value="Genomic_DNA"/>
</dbReference>
<dbReference type="PANTHER" id="PTHR45647">
    <property type="entry name" value="OS02G0152300 PROTEIN"/>
    <property type="match status" value="1"/>
</dbReference>
<proteinExistence type="predicted"/>
<dbReference type="Proteomes" id="UP000823388">
    <property type="component" value="Chromosome 3K"/>
</dbReference>
<protein>
    <recommendedName>
        <fullName evidence="2">RING-type E3 ubiquitin transferase</fullName>
        <ecNumber evidence="2">2.3.2.27</ecNumber>
    </recommendedName>
</protein>
<dbReference type="AlphaFoldDB" id="A0A8T0UYL9"/>
<evidence type="ECO:0000256" key="3">
    <source>
        <dbReference type="ARBA" id="ARBA00022786"/>
    </source>
</evidence>
<keyword evidence="5" id="KW-1185">Reference proteome</keyword>
<dbReference type="PANTHER" id="PTHR45647:SF83">
    <property type="entry name" value="SERINE THREONINE KINASE"/>
    <property type="match status" value="1"/>
</dbReference>
<comment type="caution">
    <text evidence="4">The sequence shown here is derived from an EMBL/GenBank/DDBJ whole genome shotgun (WGS) entry which is preliminary data.</text>
</comment>
<gene>
    <name evidence="4" type="ORF">PVAP13_3KG441900</name>
</gene>
<sequence>MWAIDSLVRKGQTIILVHVNTKAGTSGGVEDGAGFKQPTDRHVKDLFLPFRCLCTRMVIGATVRGGGWFWFKMAADDVPTTISKGAPDFCDVYIVNKGKVS</sequence>
<evidence type="ECO:0000256" key="2">
    <source>
        <dbReference type="ARBA" id="ARBA00012483"/>
    </source>
</evidence>
<reference evidence="4" key="1">
    <citation type="submission" date="2020-05" db="EMBL/GenBank/DDBJ databases">
        <title>WGS assembly of Panicum virgatum.</title>
        <authorList>
            <person name="Lovell J.T."/>
            <person name="Jenkins J."/>
            <person name="Shu S."/>
            <person name="Juenger T.E."/>
            <person name="Schmutz J."/>
        </authorList>
    </citation>
    <scope>NUCLEOTIDE SEQUENCE</scope>
    <source>
        <strain evidence="4">AP13</strain>
    </source>
</reference>
<dbReference type="EC" id="2.3.2.27" evidence="2"/>
<organism evidence="4 5">
    <name type="scientific">Panicum virgatum</name>
    <name type="common">Blackwell switchgrass</name>
    <dbReference type="NCBI Taxonomy" id="38727"/>
    <lineage>
        <taxon>Eukaryota</taxon>
        <taxon>Viridiplantae</taxon>
        <taxon>Streptophyta</taxon>
        <taxon>Embryophyta</taxon>
        <taxon>Tracheophyta</taxon>
        <taxon>Spermatophyta</taxon>
        <taxon>Magnoliopsida</taxon>
        <taxon>Liliopsida</taxon>
        <taxon>Poales</taxon>
        <taxon>Poaceae</taxon>
        <taxon>PACMAD clade</taxon>
        <taxon>Panicoideae</taxon>
        <taxon>Panicodae</taxon>
        <taxon>Paniceae</taxon>
        <taxon>Panicinae</taxon>
        <taxon>Panicum</taxon>
        <taxon>Panicum sect. Hiantes</taxon>
    </lineage>
</organism>
<name>A0A8T0UYL9_PANVG</name>
<accession>A0A8T0UYL9</accession>
<evidence type="ECO:0000313" key="5">
    <source>
        <dbReference type="Proteomes" id="UP000823388"/>
    </source>
</evidence>